<dbReference type="InterPro" id="IPR000571">
    <property type="entry name" value="Znf_CCCH"/>
</dbReference>
<evidence type="ECO:0000256" key="5">
    <source>
        <dbReference type="ARBA" id="ARBA00022771"/>
    </source>
</evidence>
<dbReference type="Ensembl" id="ENSZALT00000016326.1">
    <property type="protein sequence ID" value="ENSZALP00000011828.1"/>
    <property type="gene ID" value="ENSZALG00000009966.1"/>
</dbReference>
<evidence type="ECO:0000313" key="9">
    <source>
        <dbReference type="Ensembl" id="ENSZALP00000011828.1"/>
    </source>
</evidence>
<proteinExistence type="predicted"/>
<reference evidence="9" key="1">
    <citation type="submission" date="2025-08" db="UniProtKB">
        <authorList>
            <consortium name="Ensembl"/>
        </authorList>
    </citation>
    <scope>IDENTIFICATION</scope>
</reference>
<evidence type="ECO:0000256" key="7">
    <source>
        <dbReference type="PROSITE-ProRule" id="PRU00723"/>
    </source>
</evidence>
<dbReference type="Pfam" id="PF18044">
    <property type="entry name" value="zf-CCCH_4"/>
    <property type="match status" value="1"/>
</dbReference>
<dbReference type="PANTHER" id="PTHR11224:SF39">
    <property type="entry name" value="RING-TYPE E3 UBIQUITIN TRANSFERASE"/>
    <property type="match status" value="1"/>
</dbReference>
<dbReference type="GO" id="GO:0000209">
    <property type="term" value="P:protein polyubiquitination"/>
    <property type="evidence" value="ECO:0007669"/>
    <property type="project" value="InterPro"/>
</dbReference>
<keyword evidence="3 7" id="KW-0479">Metal-binding</keyword>
<keyword evidence="6 7" id="KW-0862">Zinc</keyword>
<protein>
    <recommendedName>
        <fullName evidence="2">RING-type E3 ubiquitin transferase</fullName>
        <ecNumber evidence="2">2.3.2.27</ecNumber>
    </recommendedName>
</protein>
<sequence>PDPSTTLGLTSQLLTAVVKHHGAAWARPGPCCGVVSLGLGAGGGRAGAGSEPIHTPPLANRNFARGFCRWGQSCRFSHDRESTRVCKYFQRGFCLYGELCSYQHIQEESVPVWAQYGLMPHCHCSQEPGTEPTATDHDHRGAQCTTACSTTCVAFKLPKVEVKVEEKDKKNIPAVGNILRGAISGELVPTKARGASGRC</sequence>
<comment type="catalytic activity">
    <reaction evidence="1">
        <text>S-ubiquitinyl-[E2 ubiquitin-conjugating enzyme]-L-cysteine + [acceptor protein]-L-lysine = [E2 ubiquitin-conjugating enzyme]-L-cysteine + N(6)-ubiquitinyl-[acceptor protein]-L-lysine.</text>
        <dbReference type="EC" id="2.3.2.27"/>
    </reaction>
</comment>
<dbReference type="Gene3D" id="4.10.1000.10">
    <property type="entry name" value="Zinc finger, CCCH-type"/>
    <property type="match status" value="1"/>
</dbReference>
<feature type="domain" description="C3H1-type" evidence="8">
    <location>
        <begin position="80"/>
        <end position="107"/>
    </location>
</feature>
<keyword evidence="10" id="KW-1185">Reference proteome</keyword>
<accession>A0A8D2MRS9</accession>
<evidence type="ECO:0000313" key="10">
    <source>
        <dbReference type="Proteomes" id="UP000694413"/>
    </source>
</evidence>
<dbReference type="PANTHER" id="PTHR11224">
    <property type="entry name" value="MAKORIN-RELATED"/>
    <property type="match status" value="1"/>
</dbReference>
<reference evidence="9" key="2">
    <citation type="submission" date="2025-09" db="UniProtKB">
        <authorList>
            <consortium name="Ensembl"/>
        </authorList>
    </citation>
    <scope>IDENTIFICATION</scope>
</reference>
<evidence type="ECO:0000256" key="4">
    <source>
        <dbReference type="ARBA" id="ARBA00022737"/>
    </source>
</evidence>
<dbReference type="SUPFAM" id="SSF90229">
    <property type="entry name" value="CCCH zinc finger"/>
    <property type="match status" value="1"/>
</dbReference>
<keyword evidence="5 7" id="KW-0863">Zinc-finger</keyword>
<evidence type="ECO:0000256" key="1">
    <source>
        <dbReference type="ARBA" id="ARBA00000900"/>
    </source>
</evidence>
<evidence type="ECO:0000256" key="6">
    <source>
        <dbReference type="ARBA" id="ARBA00022833"/>
    </source>
</evidence>
<dbReference type="InterPro" id="IPR036855">
    <property type="entry name" value="Znf_CCCH_sf"/>
</dbReference>
<dbReference type="SMART" id="SM00356">
    <property type="entry name" value="ZnF_C3H1"/>
    <property type="match status" value="2"/>
</dbReference>
<organism evidence="9 10">
    <name type="scientific">Zonotrichia albicollis</name>
    <name type="common">White-throated sparrow</name>
    <name type="synonym">Fringilla albicollis</name>
    <dbReference type="NCBI Taxonomy" id="44394"/>
    <lineage>
        <taxon>Eukaryota</taxon>
        <taxon>Metazoa</taxon>
        <taxon>Chordata</taxon>
        <taxon>Craniata</taxon>
        <taxon>Vertebrata</taxon>
        <taxon>Euteleostomi</taxon>
        <taxon>Archelosauria</taxon>
        <taxon>Archosauria</taxon>
        <taxon>Dinosauria</taxon>
        <taxon>Saurischia</taxon>
        <taxon>Theropoda</taxon>
        <taxon>Coelurosauria</taxon>
        <taxon>Aves</taxon>
        <taxon>Neognathae</taxon>
        <taxon>Neoaves</taxon>
        <taxon>Telluraves</taxon>
        <taxon>Australaves</taxon>
        <taxon>Passeriformes</taxon>
        <taxon>Passerellidae</taxon>
        <taxon>Zonotrichia</taxon>
    </lineage>
</organism>
<dbReference type="EC" id="2.3.2.27" evidence="2"/>
<feature type="zinc finger region" description="C3H1-type" evidence="7">
    <location>
        <begin position="80"/>
        <end position="107"/>
    </location>
</feature>
<dbReference type="InterPro" id="IPR045072">
    <property type="entry name" value="MKRN-like"/>
</dbReference>
<dbReference type="Pfam" id="PF00642">
    <property type="entry name" value="zf-CCCH"/>
    <property type="match status" value="1"/>
</dbReference>
<evidence type="ECO:0000256" key="3">
    <source>
        <dbReference type="ARBA" id="ARBA00022723"/>
    </source>
</evidence>
<dbReference type="PROSITE" id="PS50103">
    <property type="entry name" value="ZF_C3H1"/>
    <property type="match status" value="1"/>
</dbReference>
<evidence type="ECO:0000259" key="8">
    <source>
        <dbReference type="PROSITE" id="PS50103"/>
    </source>
</evidence>
<dbReference type="GO" id="GO:0008270">
    <property type="term" value="F:zinc ion binding"/>
    <property type="evidence" value="ECO:0007669"/>
    <property type="project" value="UniProtKB-KW"/>
</dbReference>
<dbReference type="AlphaFoldDB" id="A0A8D2MRS9"/>
<dbReference type="GO" id="GO:0061630">
    <property type="term" value="F:ubiquitin protein ligase activity"/>
    <property type="evidence" value="ECO:0007669"/>
    <property type="project" value="UniProtKB-EC"/>
</dbReference>
<evidence type="ECO:0000256" key="2">
    <source>
        <dbReference type="ARBA" id="ARBA00012483"/>
    </source>
</evidence>
<keyword evidence="4" id="KW-0677">Repeat</keyword>
<dbReference type="Proteomes" id="UP000694413">
    <property type="component" value="Unassembled WGS sequence"/>
</dbReference>
<name>A0A8D2MRS9_ZONAL</name>
<dbReference type="InterPro" id="IPR041367">
    <property type="entry name" value="Znf-CCCH_4"/>
</dbReference>